<dbReference type="GO" id="GO:0050906">
    <property type="term" value="P:detection of stimulus involved in sensory perception"/>
    <property type="evidence" value="ECO:0007669"/>
    <property type="project" value="UniProtKB-ARBA"/>
</dbReference>
<evidence type="ECO:0000256" key="2">
    <source>
        <dbReference type="ARBA" id="ARBA00008685"/>
    </source>
</evidence>
<evidence type="ECO:0000256" key="3">
    <source>
        <dbReference type="ARBA" id="ARBA00022448"/>
    </source>
</evidence>
<evidence type="ECO:0000256" key="10">
    <source>
        <dbReference type="ARBA" id="ARBA00023180"/>
    </source>
</evidence>
<keyword evidence="6 13" id="KW-1133">Transmembrane helix</keyword>
<keyword evidence="12" id="KW-0407">Ion channel</keyword>
<dbReference type="PANTHER" id="PTHR42643:SF38">
    <property type="entry name" value="IONOTROPIC RECEPTOR 100A"/>
    <property type="match status" value="1"/>
</dbReference>
<evidence type="ECO:0000256" key="13">
    <source>
        <dbReference type="SAM" id="Phobius"/>
    </source>
</evidence>
<keyword evidence="11" id="KW-1071">Ligand-gated ion channel</keyword>
<evidence type="ECO:0000256" key="6">
    <source>
        <dbReference type="ARBA" id="ARBA00022989"/>
    </source>
</evidence>
<keyword evidence="9" id="KW-0675">Receptor</keyword>
<keyword evidence="10" id="KW-0325">Glycoprotein</keyword>
<dbReference type="Pfam" id="PF10613">
    <property type="entry name" value="Lig_chan-Glu_bd"/>
    <property type="match status" value="1"/>
</dbReference>
<accession>A0A8X7CE88</accession>
<gene>
    <name evidence="16" type="primary">AVEN_241521_1</name>
    <name evidence="16" type="ORF">TNIN_168351</name>
</gene>
<dbReference type="SUPFAM" id="SSF53850">
    <property type="entry name" value="Periplasmic binding protein-like II"/>
    <property type="match status" value="1"/>
</dbReference>
<dbReference type="InterPro" id="IPR052192">
    <property type="entry name" value="Insect_Ionotropic_Sensory_Rcpt"/>
</dbReference>
<evidence type="ECO:0000256" key="5">
    <source>
        <dbReference type="ARBA" id="ARBA00022692"/>
    </source>
</evidence>
<feature type="domain" description="Ionotropic glutamate receptor C-terminal" evidence="14">
    <location>
        <begin position="153"/>
        <end position="385"/>
    </location>
</feature>
<dbReference type="OrthoDB" id="8050636at2759"/>
<dbReference type="AlphaFoldDB" id="A0A8X7CE88"/>
<dbReference type="InterPro" id="IPR019594">
    <property type="entry name" value="Glu/Gly-bd"/>
</dbReference>
<keyword evidence="7" id="KW-0406">Ion transport</keyword>
<dbReference type="InterPro" id="IPR001320">
    <property type="entry name" value="Iontro_rcpt_C"/>
</dbReference>
<keyword evidence="5 13" id="KW-0812">Transmembrane</keyword>
<evidence type="ECO:0000256" key="9">
    <source>
        <dbReference type="ARBA" id="ARBA00023170"/>
    </source>
</evidence>
<evidence type="ECO:0000259" key="15">
    <source>
        <dbReference type="Pfam" id="PF10613"/>
    </source>
</evidence>
<dbReference type="EMBL" id="BMAV01014718">
    <property type="protein sequence ID" value="GFY63306.1"/>
    <property type="molecule type" value="Genomic_DNA"/>
</dbReference>
<comment type="similarity">
    <text evidence="2">Belongs to the glutamate-gated ion channel (TC 1.A.10.1) family.</text>
</comment>
<keyword evidence="17" id="KW-1185">Reference proteome</keyword>
<dbReference type="Proteomes" id="UP000886998">
    <property type="component" value="Unassembled WGS sequence"/>
</dbReference>
<keyword evidence="8 13" id="KW-0472">Membrane</keyword>
<protein>
    <submittedName>
        <fullName evidence="16">Lig_chan-Glu_bd domain-containing protein</fullName>
    </submittedName>
</protein>
<evidence type="ECO:0000256" key="1">
    <source>
        <dbReference type="ARBA" id="ARBA00004651"/>
    </source>
</evidence>
<dbReference type="GO" id="GO:0015276">
    <property type="term" value="F:ligand-gated monoatomic ion channel activity"/>
    <property type="evidence" value="ECO:0007669"/>
    <property type="project" value="InterPro"/>
</dbReference>
<keyword evidence="4" id="KW-1003">Cell membrane</keyword>
<organism evidence="16 17">
    <name type="scientific">Trichonephila inaurata madagascariensis</name>
    <dbReference type="NCBI Taxonomy" id="2747483"/>
    <lineage>
        <taxon>Eukaryota</taxon>
        <taxon>Metazoa</taxon>
        <taxon>Ecdysozoa</taxon>
        <taxon>Arthropoda</taxon>
        <taxon>Chelicerata</taxon>
        <taxon>Arachnida</taxon>
        <taxon>Araneae</taxon>
        <taxon>Araneomorphae</taxon>
        <taxon>Entelegynae</taxon>
        <taxon>Araneoidea</taxon>
        <taxon>Nephilidae</taxon>
        <taxon>Trichonephila</taxon>
        <taxon>Trichonephila inaurata</taxon>
    </lineage>
</organism>
<evidence type="ECO:0000259" key="14">
    <source>
        <dbReference type="Pfam" id="PF00060"/>
    </source>
</evidence>
<feature type="domain" description="Ionotropic glutamate receptor L-glutamate and glycine-binding" evidence="15">
    <location>
        <begin position="29"/>
        <end position="112"/>
    </location>
</feature>
<evidence type="ECO:0000256" key="4">
    <source>
        <dbReference type="ARBA" id="ARBA00022475"/>
    </source>
</evidence>
<evidence type="ECO:0000313" key="16">
    <source>
        <dbReference type="EMBL" id="GFY63306.1"/>
    </source>
</evidence>
<comment type="caution">
    <text evidence="16">The sequence shown here is derived from an EMBL/GenBank/DDBJ whole genome shotgun (WGS) entry which is preliminary data.</text>
</comment>
<reference evidence="16" key="1">
    <citation type="submission" date="2020-08" db="EMBL/GenBank/DDBJ databases">
        <title>Multicomponent nature underlies the extraordinary mechanical properties of spider dragline silk.</title>
        <authorList>
            <person name="Kono N."/>
            <person name="Nakamura H."/>
            <person name="Mori M."/>
            <person name="Yoshida Y."/>
            <person name="Ohtoshi R."/>
            <person name="Malay A.D."/>
            <person name="Moran D.A.P."/>
            <person name="Tomita M."/>
            <person name="Numata K."/>
            <person name="Arakawa K."/>
        </authorList>
    </citation>
    <scope>NUCLEOTIDE SEQUENCE</scope>
</reference>
<feature type="transmembrane region" description="Helical" evidence="13">
    <location>
        <begin position="377"/>
        <end position="398"/>
    </location>
</feature>
<feature type="transmembrane region" description="Helical" evidence="13">
    <location>
        <begin position="184"/>
        <end position="209"/>
    </location>
</feature>
<evidence type="ECO:0000256" key="11">
    <source>
        <dbReference type="ARBA" id="ARBA00023286"/>
    </source>
</evidence>
<dbReference type="GO" id="GO:0005886">
    <property type="term" value="C:plasma membrane"/>
    <property type="evidence" value="ECO:0007669"/>
    <property type="project" value="UniProtKB-SubCell"/>
</dbReference>
<dbReference type="Gene3D" id="3.40.190.10">
    <property type="entry name" value="Periplasmic binding protein-like II"/>
    <property type="match status" value="1"/>
</dbReference>
<dbReference type="PANTHER" id="PTHR42643">
    <property type="entry name" value="IONOTROPIC RECEPTOR 20A-RELATED"/>
    <property type="match status" value="1"/>
</dbReference>
<evidence type="ECO:0000313" key="17">
    <source>
        <dbReference type="Proteomes" id="UP000886998"/>
    </source>
</evidence>
<evidence type="ECO:0000256" key="12">
    <source>
        <dbReference type="ARBA" id="ARBA00023303"/>
    </source>
</evidence>
<name>A0A8X7CE88_9ARAC</name>
<keyword evidence="3" id="KW-0813">Transport</keyword>
<proteinExistence type="inferred from homology"/>
<sequence length="405" mass="46507">MMNYSKWLVATLNTSKEFEVYGNENAHIKISGTEGKFADEIFAKMSINYDTVFPEDNEYGREIHGGNWTGLIGMVKRGEADLAVGTLGISEDRFRVIDFSFPYTADRLTFAVLKPSQWLTTFGFFDVFDFPTWMLLLSSFFLSTVMFFSVLKGTVSYFEIVYDLFGSLMRQPLIFRNYMREKKFLVGTWLLFSCVMSTVFSGVLLSFLAKPSKAPIIKNFRELSRAVDRGTHHVYSLNGTLTVPFFLNSKEPYLRLLGRMIEQNNWYIPREEMINNPLKNTHSAIVCQYGYLKLLFGTQSRILISEDSGYTVSTAFAIRKKFCCATQLRKVMSRLISAGIYDRIFKLESLRRSLSSPFSEEEMDEERTLTLHHLLGAFYILFTGLALSILVFVGEVILHYNARVT</sequence>
<evidence type="ECO:0000256" key="8">
    <source>
        <dbReference type="ARBA" id="ARBA00023136"/>
    </source>
</evidence>
<feature type="transmembrane region" description="Helical" evidence="13">
    <location>
        <begin position="130"/>
        <end position="151"/>
    </location>
</feature>
<dbReference type="Pfam" id="PF00060">
    <property type="entry name" value="Lig_chan"/>
    <property type="match status" value="1"/>
</dbReference>
<evidence type="ECO:0000256" key="7">
    <source>
        <dbReference type="ARBA" id="ARBA00023065"/>
    </source>
</evidence>
<comment type="subcellular location">
    <subcellularLocation>
        <location evidence="1">Cell membrane</location>
        <topology evidence="1">Multi-pass membrane protein</topology>
    </subcellularLocation>
</comment>